<gene>
    <name evidence="1" type="ORF">SAMN05421853_1119</name>
</gene>
<name>A0A1I5ZNJ9_9RHOB</name>
<dbReference type="Proteomes" id="UP000243106">
    <property type="component" value="Unassembled WGS sequence"/>
</dbReference>
<dbReference type="STRING" id="93684.SAMN05421853_1119"/>
<sequence>MFLEYTISQLDIGPMPPDRADEMGHLGFLQWLGALPGDRSFAQEAERALVLSLPAAGYSPALAVFCDLVARAVAASPAPLTLRLPQATRRGGARARRVTP</sequence>
<protein>
    <submittedName>
        <fullName evidence="1">Uncharacterized protein</fullName>
    </submittedName>
</protein>
<dbReference type="AlphaFoldDB" id="A0A1I5ZNJ9"/>
<evidence type="ECO:0000313" key="1">
    <source>
        <dbReference type="EMBL" id="SFQ57777.1"/>
    </source>
</evidence>
<accession>A0A1I5ZNJ9</accession>
<reference evidence="2" key="1">
    <citation type="submission" date="2016-10" db="EMBL/GenBank/DDBJ databases">
        <authorList>
            <person name="Varghese N."/>
            <person name="Submissions S."/>
        </authorList>
    </citation>
    <scope>NUCLEOTIDE SEQUENCE [LARGE SCALE GENOMIC DNA]</scope>
    <source>
        <strain evidence="2">JCM 10271</strain>
    </source>
</reference>
<organism evidence="1 2">
    <name type="scientific">Roseivivax halotolerans</name>
    <dbReference type="NCBI Taxonomy" id="93684"/>
    <lineage>
        <taxon>Bacteria</taxon>
        <taxon>Pseudomonadati</taxon>
        <taxon>Pseudomonadota</taxon>
        <taxon>Alphaproteobacteria</taxon>
        <taxon>Rhodobacterales</taxon>
        <taxon>Roseobacteraceae</taxon>
        <taxon>Roseivivax</taxon>
    </lineage>
</organism>
<dbReference type="EMBL" id="FOXV01000011">
    <property type="protein sequence ID" value="SFQ57777.1"/>
    <property type="molecule type" value="Genomic_DNA"/>
</dbReference>
<dbReference type="RefSeq" id="WP_093013744.1">
    <property type="nucleotide sequence ID" value="NZ_FOXV01000011.1"/>
</dbReference>
<keyword evidence="2" id="KW-1185">Reference proteome</keyword>
<evidence type="ECO:0000313" key="2">
    <source>
        <dbReference type="Proteomes" id="UP000243106"/>
    </source>
</evidence>
<proteinExistence type="predicted"/>